<feature type="region of interest" description="Disordered" evidence="1">
    <location>
        <begin position="310"/>
        <end position="329"/>
    </location>
</feature>
<evidence type="ECO:0000313" key="3">
    <source>
        <dbReference type="Proteomes" id="UP000738349"/>
    </source>
</evidence>
<gene>
    <name evidence="2" type="ORF">EDB81DRAFT_889255</name>
</gene>
<dbReference type="EMBL" id="JAGMUV010000019">
    <property type="protein sequence ID" value="KAH7127457.1"/>
    <property type="molecule type" value="Genomic_DNA"/>
</dbReference>
<sequence length="329" mass="37440">MSDKLVAELTKSLKQLSLSDDSAIPERWKDDDEEPESSIKRNIEDCANFERASGSPRTVCIRVVDDASGSRRLQPSTKASLQLMGTDKEHEVHEELITLHRKVVDRLPEHPVFHQVEGDERVEVEMIIVPKEEDYRDTRPRLPRPVDILTTDKPAADTAHYLAIGNEFVRRNWTDGKWVPGDLIGENGSDPATKAKSATYAESWDKVEDLRSATSTGHFMQHPRPTDVCLGWGGYDQYTHWQRSGRHIKKETVKKEKWSTDRMAPVNFVNESGEMVDTVLPALELEDLPPRLQDPIPLYELLHETDKRKLKTRRTAGNPAWAGTFQDAN</sequence>
<dbReference type="OrthoDB" id="4743586at2759"/>
<dbReference type="AlphaFoldDB" id="A0A9P9INU5"/>
<proteinExistence type="predicted"/>
<organism evidence="2 3">
    <name type="scientific">Dactylonectria macrodidyma</name>
    <dbReference type="NCBI Taxonomy" id="307937"/>
    <lineage>
        <taxon>Eukaryota</taxon>
        <taxon>Fungi</taxon>
        <taxon>Dikarya</taxon>
        <taxon>Ascomycota</taxon>
        <taxon>Pezizomycotina</taxon>
        <taxon>Sordariomycetes</taxon>
        <taxon>Hypocreomycetidae</taxon>
        <taxon>Hypocreales</taxon>
        <taxon>Nectriaceae</taxon>
        <taxon>Dactylonectria</taxon>
    </lineage>
</organism>
<evidence type="ECO:0000313" key="2">
    <source>
        <dbReference type="EMBL" id="KAH7127457.1"/>
    </source>
</evidence>
<accession>A0A9P9INU5</accession>
<name>A0A9P9INU5_9HYPO</name>
<protein>
    <submittedName>
        <fullName evidence="2">Uncharacterized protein</fullName>
    </submittedName>
</protein>
<evidence type="ECO:0000256" key="1">
    <source>
        <dbReference type="SAM" id="MobiDB-lite"/>
    </source>
</evidence>
<comment type="caution">
    <text evidence="2">The sequence shown here is derived from an EMBL/GenBank/DDBJ whole genome shotgun (WGS) entry which is preliminary data.</text>
</comment>
<reference evidence="2" key="1">
    <citation type="journal article" date="2021" name="Nat. Commun.">
        <title>Genetic determinants of endophytism in the Arabidopsis root mycobiome.</title>
        <authorList>
            <person name="Mesny F."/>
            <person name="Miyauchi S."/>
            <person name="Thiergart T."/>
            <person name="Pickel B."/>
            <person name="Atanasova L."/>
            <person name="Karlsson M."/>
            <person name="Huettel B."/>
            <person name="Barry K.W."/>
            <person name="Haridas S."/>
            <person name="Chen C."/>
            <person name="Bauer D."/>
            <person name="Andreopoulos W."/>
            <person name="Pangilinan J."/>
            <person name="LaButti K."/>
            <person name="Riley R."/>
            <person name="Lipzen A."/>
            <person name="Clum A."/>
            <person name="Drula E."/>
            <person name="Henrissat B."/>
            <person name="Kohler A."/>
            <person name="Grigoriev I.V."/>
            <person name="Martin F.M."/>
            <person name="Hacquard S."/>
        </authorList>
    </citation>
    <scope>NUCLEOTIDE SEQUENCE</scope>
    <source>
        <strain evidence="2">MPI-CAGE-AT-0147</strain>
    </source>
</reference>
<dbReference type="Proteomes" id="UP000738349">
    <property type="component" value="Unassembled WGS sequence"/>
</dbReference>
<keyword evidence="3" id="KW-1185">Reference proteome</keyword>